<evidence type="ECO:0000313" key="3">
    <source>
        <dbReference type="Proteomes" id="UP000319783"/>
    </source>
</evidence>
<dbReference type="AlphaFoldDB" id="A0A533QCZ7"/>
<evidence type="ECO:0000259" key="1">
    <source>
        <dbReference type="PROSITE" id="PS51186"/>
    </source>
</evidence>
<name>A0A533QCZ7_9BACT</name>
<dbReference type="SUPFAM" id="SSF55729">
    <property type="entry name" value="Acyl-CoA N-acyltransferases (Nat)"/>
    <property type="match status" value="1"/>
</dbReference>
<organism evidence="2 3">
    <name type="scientific">Candidatus Jettenia ecosi</name>
    <dbReference type="NCBI Taxonomy" id="2494326"/>
    <lineage>
        <taxon>Bacteria</taxon>
        <taxon>Pseudomonadati</taxon>
        <taxon>Planctomycetota</taxon>
        <taxon>Candidatus Brocadiia</taxon>
        <taxon>Candidatus Brocadiales</taxon>
        <taxon>Candidatus Brocadiaceae</taxon>
        <taxon>Candidatus Jettenia</taxon>
    </lineage>
</organism>
<gene>
    <name evidence="2" type="ORF">JETT_1069</name>
</gene>
<keyword evidence="2" id="KW-0808">Transferase</keyword>
<dbReference type="CDD" id="cd04301">
    <property type="entry name" value="NAT_SF"/>
    <property type="match status" value="1"/>
</dbReference>
<reference evidence="2 3" key="1">
    <citation type="submission" date="2019-04" db="EMBL/GenBank/DDBJ databases">
        <title>Genome of a novel bacterium Candidatus Jettenia ecosi reconstructed from metagenome of an anammox bioreactor.</title>
        <authorList>
            <person name="Mardanov A.V."/>
            <person name="Beletsky A.V."/>
            <person name="Ravin N.V."/>
            <person name="Botchkova E.A."/>
            <person name="Litti Y.V."/>
            <person name="Nozhevnikova A.N."/>
        </authorList>
    </citation>
    <scope>NUCLEOTIDE SEQUENCE [LARGE SCALE GENOMIC DNA]</scope>
    <source>
        <strain evidence="2">J2</strain>
    </source>
</reference>
<dbReference type="PANTHER" id="PTHR43617:SF33">
    <property type="entry name" value="SPORE COAT POLYSACCHARIDE BIOSYNTHESIS PROTEIN SPSD"/>
    <property type="match status" value="1"/>
</dbReference>
<feature type="domain" description="N-acetyltransferase" evidence="1">
    <location>
        <begin position="11"/>
        <end position="161"/>
    </location>
</feature>
<dbReference type="InterPro" id="IPR050276">
    <property type="entry name" value="MshD_Acetyltransferase"/>
</dbReference>
<dbReference type="Gene3D" id="3.40.630.30">
    <property type="match status" value="1"/>
</dbReference>
<dbReference type="GO" id="GO:0016747">
    <property type="term" value="F:acyltransferase activity, transferring groups other than amino-acyl groups"/>
    <property type="evidence" value="ECO:0007669"/>
    <property type="project" value="InterPro"/>
</dbReference>
<proteinExistence type="predicted"/>
<dbReference type="Pfam" id="PF00583">
    <property type="entry name" value="Acetyltransf_1"/>
    <property type="match status" value="1"/>
</dbReference>
<dbReference type="EMBL" id="SULG01000016">
    <property type="protein sequence ID" value="TLD42615.1"/>
    <property type="molecule type" value="Genomic_DNA"/>
</dbReference>
<dbReference type="InterPro" id="IPR000182">
    <property type="entry name" value="GNAT_dom"/>
</dbReference>
<protein>
    <submittedName>
        <fullName evidence="2">GNAT family N-acetyltransferase</fullName>
    </submittedName>
</protein>
<dbReference type="InterPro" id="IPR016181">
    <property type="entry name" value="Acyl_CoA_acyltransferase"/>
</dbReference>
<dbReference type="PROSITE" id="PS51186">
    <property type="entry name" value="GNAT"/>
    <property type="match status" value="1"/>
</dbReference>
<dbReference type="Proteomes" id="UP000319783">
    <property type="component" value="Unassembled WGS sequence"/>
</dbReference>
<sequence>MLKYRHNIVPIHLRSATVQDIAAILELETAGFSRIEERFNQRQVQHLIANPRATVIVAEGKGRVLGWAAGLVRRHSKSNSGRLYAVAVHPDAQGNYIGQRLVSHILNALAVRGAQRIFLEVNAKNQGAINLYYKLGFIDQEYLADYYGHGHHGIRMVRLISPNHSESD</sequence>
<accession>A0A533QCZ7</accession>
<comment type="caution">
    <text evidence="2">The sequence shown here is derived from an EMBL/GenBank/DDBJ whole genome shotgun (WGS) entry which is preliminary data.</text>
</comment>
<dbReference type="PANTHER" id="PTHR43617">
    <property type="entry name" value="L-AMINO ACID N-ACETYLTRANSFERASE"/>
    <property type="match status" value="1"/>
</dbReference>
<evidence type="ECO:0000313" key="2">
    <source>
        <dbReference type="EMBL" id="TLD42615.1"/>
    </source>
</evidence>